<dbReference type="EMBL" id="CP000010">
    <property type="protein sequence ID" value="AAU50073.1"/>
    <property type="molecule type" value="Genomic_DNA"/>
</dbReference>
<reference evidence="1 2" key="1">
    <citation type="journal article" date="2004" name="Proc. Natl. Acad. Sci. U.S.A.">
        <title>Structural flexibility in the Burkholderia mallei genome.</title>
        <authorList>
            <person name="Nierman W.C."/>
            <person name="DeShazer D."/>
            <person name="Kim H.S."/>
            <person name="Tettelin H."/>
            <person name="Nelson K.E."/>
            <person name="Feldblyum T."/>
            <person name="Ulrich R.L."/>
            <person name="Ronning C.M."/>
            <person name="Brinkac L.M."/>
            <person name="Daugherty S.C."/>
            <person name="Davidsen T.D."/>
            <person name="Deboy R.T."/>
            <person name="Dimitrov G."/>
            <person name="Dodson R.J."/>
            <person name="Durkin A.S."/>
            <person name="Gwinn M.L."/>
            <person name="Haft D.H."/>
            <person name="Khouri H."/>
            <person name="Kolonay J.F."/>
            <person name="Madupu R."/>
            <person name="Mohammoud Y."/>
            <person name="Nelson W.C."/>
            <person name="Radune D."/>
            <person name="Romero C.M."/>
            <person name="Sarria S."/>
            <person name="Selengut J."/>
            <person name="Shamblin C."/>
            <person name="Sullivan S.A."/>
            <person name="White O."/>
            <person name="Yu Y."/>
            <person name="Zafar N."/>
            <person name="Zhou L."/>
            <person name="Fraser C.M."/>
        </authorList>
    </citation>
    <scope>NUCLEOTIDE SEQUENCE [LARGE SCALE GENOMIC DNA]</scope>
    <source>
        <strain evidence="1 2">ATCC 23344</strain>
    </source>
</reference>
<proteinExistence type="predicted"/>
<evidence type="ECO:0000313" key="2">
    <source>
        <dbReference type="Proteomes" id="UP000006693"/>
    </source>
</evidence>
<name>A0A0H2WLM0_BURMA</name>
<dbReference type="KEGG" id="bma:BMA1383"/>
<keyword evidence="2" id="KW-1185">Reference proteome</keyword>
<dbReference type="HOGENOM" id="CLU_1080421_0_0_4"/>
<accession>A0A0H2WLM0</accession>
<evidence type="ECO:0000313" key="1">
    <source>
        <dbReference type="EMBL" id="AAU50073.1"/>
    </source>
</evidence>
<dbReference type="Proteomes" id="UP000006693">
    <property type="component" value="Chromosome 1"/>
</dbReference>
<gene>
    <name evidence="1" type="ordered locus">BMA1383</name>
</gene>
<protein>
    <submittedName>
        <fullName evidence="1">Uncharacterized protein</fullName>
    </submittedName>
</protein>
<dbReference type="AlphaFoldDB" id="A0A0H2WLM0"/>
<organism evidence="1 2">
    <name type="scientific">Burkholderia mallei (strain ATCC 23344)</name>
    <dbReference type="NCBI Taxonomy" id="243160"/>
    <lineage>
        <taxon>Bacteria</taxon>
        <taxon>Pseudomonadati</taxon>
        <taxon>Pseudomonadota</taxon>
        <taxon>Betaproteobacteria</taxon>
        <taxon>Burkholderiales</taxon>
        <taxon>Burkholderiaceae</taxon>
        <taxon>Burkholderia</taxon>
        <taxon>pseudomallei group</taxon>
    </lineage>
</organism>
<sequence length="257" mass="28466">MPRDIVVAVAVAVVRRAGARSAAGRHRSVAQRAACPHRRAGGTLRGVARSRRCDAVTQRCCAKRPLHGHRAIPADRRRLRRGLRIAGRVRRVRRVCSVPARPAVSASGAAWACRPIGRLRRRWLFRRLFFRSVACARVVAARVKRIPSGIPNAASLTDRAAAISGDAPIAVHRMRTVGRDSSEIIAIHRHPPRCVTMRGARAPRGRESARARIVAIGRSHPREGVATMSPSGQHFNRRCPTPLPRRRACRCCRRPMR</sequence>